<dbReference type="InterPro" id="IPR002777">
    <property type="entry name" value="PFD_beta-like"/>
</dbReference>
<evidence type="ECO:0000256" key="7">
    <source>
        <dbReference type="ARBA" id="ARBA00025077"/>
    </source>
</evidence>
<evidence type="ECO:0000256" key="6">
    <source>
        <dbReference type="ARBA" id="ARBA00023186"/>
    </source>
</evidence>
<dbReference type="GO" id="GO:0006457">
    <property type="term" value="P:protein folding"/>
    <property type="evidence" value="ECO:0007669"/>
    <property type="project" value="UniProtKB-UniRule"/>
</dbReference>
<dbReference type="NCBIfam" id="TIGR02338">
    <property type="entry name" value="gimC_beta"/>
    <property type="match status" value="1"/>
</dbReference>
<comment type="subcellular location">
    <subcellularLocation>
        <location evidence="1 9">Cytoplasm</location>
    </subcellularLocation>
</comment>
<keyword evidence="6 9" id="KW-0143">Chaperone</keyword>
<keyword evidence="10" id="KW-0175">Coiled coil</keyword>
<evidence type="ECO:0000256" key="2">
    <source>
        <dbReference type="ARBA" id="ARBA00008045"/>
    </source>
</evidence>
<dbReference type="InterPro" id="IPR009053">
    <property type="entry name" value="Prefoldin"/>
</dbReference>
<feature type="coiled-coil region" evidence="10">
    <location>
        <begin position="67"/>
        <end position="115"/>
    </location>
</feature>
<dbReference type="Gene3D" id="1.10.287.370">
    <property type="match status" value="1"/>
</dbReference>
<evidence type="ECO:0000256" key="8">
    <source>
        <dbReference type="ARBA" id="ARBA00033461"/>
    </source>
</evidence>
<dbReference type="PANTHER" id="PTHR13303">
    <property type="entry name" value="PREFOLDIN SUBUNIT 2"/>
    <property type="match status" value="1"/>
</dbReference>
<keyword evidence="5 9" id="KW-0963">Cytoplasm</keyword>
<dbReference type="AlphaFoldDB" id="A0A7J3XYC4"/>
<dbReference type="Pfam" id="PF01920">
    <property type="entry name" value="Prefoldin_2"/>
    <property type="match status" value="1"/>
</dbReference>
<evidence type="ECO:0000256" key="3">
    <source>
        <dbReference type="ARBA" id="ARBA00011716"/>
    </source>
</evidence>
<dbReference type="SUPFAM" id="SSF46579">
    <property type="entry name" value="Prefoldin"/>
    <property type="match status" value="1"/>
</dbReference>
<accession>A0A7J3XYC4</accession>
<reference evidence="11" key="1">
    <citation type="journal article" date="2020" name="mSystems">
        <title>Genome- and Community-Level Interaction Insights into Carbon Utilization and Element Cycling Functions of Hydrothermarchaeota in Hydrothermal Sediment.</title>
        <authorList>
            <person name="Zhou Z."/>
            <person name="Liu Y."/>
            <person name="Xu W."/>
            <person name="Pan J."/>
            <person name="Luo Z.H."/>
            <person name="Li M."/>
        </authorList>
    </citation>
    <scope>NUCLEOTIDE SEQUENCE [LARGE SCALE GENOMIC DNA]</scope>
    <source>
        <strain evidence="11">SpSt-110</strain>
    </source>
</reference>
<evidence type="ECO:0000256" key="5">
    <source>
        <dbReference type="ARBA" id="ARBA00022490"/>
    </source>
</evidence>
<proteinExistence type="inferred from homology"/>
<dbReference type="GO" id="GO:0005737">
    <property type="term" value="C:cytoplasm"/>
    <property type="evidence" value="ECO:0007669"/>
    <property type="project" value="UniProtKB-SubCell"/>
</dbReference>
<comment type="function">
    <text evidence="7 9">Molecular chaperone capable of stabilizing a range of proteins. Seems to fulfill an ATP-independent, HSP70-like function in archaeal de novo protein folding.</text>
</comment>
<name>A0A7J3XYC4_9CREN</name>
<evidence type="ECO:0000256" key="10">
    <source>
        <dbReference type="SAM" id="Coils"/>
    </source>
</evidence>
<dbReference type="InterPro" id="IPR027235">
    <property type="entry name" value="PFD2"/>
</dbReference>
<comment type="similarity">
    <text evidence="2 9">Belongs to the prefoldin subunit beta family.</text>
</comment>
<dbReference type="HAMAP" id="MF_00307">
    <property type="entry name" value="PfdB"/>
    <property type="match status" value="1"/>
</dbReference>
<gene>
    <name evidence="9" type="primary">pfdB</name>
    <name evidence="11" type="ORF">ENM60_02005</name>
</gene>
<sequence>MSEQKLPPEVQQLIAQYQAMRESYVKVDSELKLVEAEISEIDNVLENLQYLQNSTEVYKLIGQVLVKKSKDEVVKELQERKELLNLKKEKYKKQLEVLGKQLSDLEVKIREVLSKYGLVGQKQT</sequence>
<comment type="caution">
    <text evidence="11">The sequence shown here is derived from an EMBL/GenBank/DDBJ whole genome shotgun (WGS) entry which is preliminary data.</text>
</comment>
<protein>
    <recommendedName>
        <fullName evidence="4 9">Prefoldin subunit beta</fullName>
    </recommendedName>
    <alternativeName>
        <fullName evidence="8 9">GimC subunit beta</fullName>
    </alternativeName>
</protein>
<organism evidence="11">
    <name type="scientific">Thermogladius calderae</name>
    <dbReference type="NCBI Taxonomy" id="1200300"/>
    <lineage>
        <taxon>Archaea</taxon>
        <taxon>Thermoproteota</taxon>
        <taxon>Thermoprotei</taxon>
        <taxon>Desulfurococcales</taxon>
        <taxon>Desulfurococcaceae</taxon>
        <taxon>Thermogladius</taxon>
    </lineage>
</organism>
<evidence type="ECO:0000256" key="1">
    <source>
        <dbReference type="ARBA" id="ARBA00004496"/>
    </source>
</evidence>
<evidence type="ECO:0000256" key="9">
    <source>
        <dbReference type="HAMAP-Rule" id="MF_00307"/>
    </source>
</evidence>
<dbReference type="InterPro" id="IPR012713">
    <property type="entry name" value="PfdB"/>
</dbReference>
<evidence type="ECO:0000256" key="4">
    <source>
        <dbReference type="ARBA" id="ARBA00016304"/>
    </source>
</evidence>
<evidence type="ECO:0000313" key="11">
    <source>
        <dbReference type="EMBL" id="HHP67555.1"/>
    </source>
</evidence>
<dbReference type="GO" id="GO:0051082">
    <property type="term" value="F:unfolded protein binding"/>
    <property type="evidence" value="ECO:0007669"/>
    <property type="project" value="UniProtKB-UniRule"/>
</dbReference>
<dbReference type="GO" id="GO:0016272">
    <property type="term" value="C:prefoldin complex"/>
    <property type="evidence" value="ECO:0007669"/>
    <property type="project" value="UniProtKB-UniRule"/>
</dbReference>
<dbReference type="EMBL" id="DRYK01000028">
    <property type="protein sequence ID" value="HHP67555.1"/>
    <property type="molecule type" value="Genomic_DNA"/>
</dbReference>
<comment type="subunit">
    <text evidence="3 9">Heterohexamer of two alpha and four beta subunits.</text>
</comment>